<dbReference type="InterPro" id="IPR012337">
    <property type="entry name" value="RNaseH-like_sf"/>
</dbReference>
<dbReference type="InParanoid" id="A0A2K1ZVY7"/>
<organism evidence="2 3">
    <name type="scientific">Populus trichocarpa</name>
    <name type="common">Western balsam poplar</name>
    <name type="synonym">Populus balsamifera subsp. trichocarpa</name>
    <dbReference type="NCBI Taxonomy" id="3694"/>
    <lineage>
        <taxon>Eukaryota</taxon>
        <taxon>Viridiplantae</taxon>
        <taxon>Streptophyta</taxon>
        <taxon>Embryophyta</taxon>
        <taxon>Tracheophyta</taxon>
        <taxon>Spermatophyta</taxon>
        <taxon>Magnoliopsida</taxon>
        <taxon>eudicotyledons</taxon>
        <taxon>Gunneridae</taxon>
        <taxon>Pentapetalae</taxon>
        <taxon>rosids</taxon>
        <taxon>fabids</taxon>
        <taxon>Malpighiales</taxon>
        <taxon>Salicaceae</taxon>
        <taxon>Saliceae</taxon>
        <taxon>Populus</taxon>
    </lineage>
</organism>
<dbReference type="PANTHER" id="PTHR33033:SF90">
    <property type="entry name" value="RNASE H TYPE-1 DOMAIN-CONTAINING PROTEIN"/>
    <property type="match status" value="1"/>
</dbReference>
<evidence type="ECO:0000313" key="3">
    <source>
        <dbReference type="Proteomes" id="UP000006729"/>
    </source>
</evidence>
<protein>
    <recommendedName>
        <fullName evidence="1">RNase H type-1 domain-containing protein</fullName>
    </recommendedName>
</protein>
<dbReference type="Gene3D" id="3.30.420.10">
    <property type="entry name" value="Ribonuclease H-like superfamily/Ribonuclease H"/>
    <property type="match status" value="1"/>
</dbReference>
<dbReference type="AlphaFoldDB" id="A0A2K1ZVY7"/>
<name>A0A2K1ZVY7_POPTR</name>
<dbReference type="CDD" id="cd06222">
    <property type="entry name" value="RNase_H_like"/>
    <property type="match status" value="1"/>
</dbReference>
<evidence type="ECO:0000313" key="2">
    <source>
        <dbReference type="EMBL" id="PNT29449.1"/>
    </source>
</evidence>
<dbReference type="Pfam" id="PF13456">
    <property type="entry name" value="RVT_3"/>
    <property type="match status" value="1"/>
</dbReference>
<dbReference type="Proteomes" id="UP000006729">
    <property type="component" value="Chromosome 6"/>
</dbReference>
<dbReference type="GO" id="GO:0003676">
    <property type="term" value="F:nucleic acid binding"/>
    <property type="evidence" value="ECO:0007669"/>
    <property type="project" value="InterPro"/>
</dbReference>
<sequence>MTEGVEIVVLYLSALYAAVTNPQSGGGFLDAALGISRPWGVSKKGKPGVAGIGGVLRDCNGKVKCLFSIPIGIKDSNEAEFIAVVKAVELTFSREDMFGRSVMVESVSANMVHWVLTPPGNRLWYYPELFILAS</sequence>
<gene>
    <name evidence="2" type="ORF">POPTR_006G030100</name>
</gene>
<dbReference type="InterPro" id="IPR002156">
    <property type="entry name" value="RNaseH_domain"/>
</dbReference>
<dbReference type="InterPro" id="IPR044730">
    <property type="entry name" value="RNase_H-like_dom_plant"/>
</dbReference>
<feature type="domain" description="RNase H type-1" evidence="1">
    <location>
        <begin position="44"/>
        <end position="95"/>
    </location>
</feature>
<dbReference type="SUPFAM" id="SSF53098">
    <property type="entry name" value="Ribonuclease H-like"/>
    <property type="match status" value="1"/>
</dbReference>
<dbReference type="InterPro" id="IPR036397">
    <property type="entry name" value="RNaseH_sf"/>
</dbReference>
<proteinExistence type="predicted"/>
<accession>A0A2K1ZVY7</accession>
<reference evidence="2 3" key="1">
    <citation type="journal article" date="2006" name="Science">
        <title>The genome of black cottonwood, Populus trichocarpa (Torr. &amp; Gray).</title>
        <authorList>
            <person name="Tuskan G.A."/>
            <person name="Difazio S."/>
            <person name="Jansson S."/>
            <person name="Bohlmann J."/>
            <person name="Grigoriev I."/>
            <person name="Hellsten U."/>
            <person name="Putnam N."/>
            <person name="Ralph S."/>
            <person name="Rombauts S."/>
            <person name="Salamov A."/>
            <person name="Schein J."/>
            <person name="Sterck L."/>
            <person name="Aerts A."/>
            <person name="Bhalerao R.R."/>
            <person name="Bhalerao R.P."/>
            <person name="Blaudez D."/>
            <person name="Boerjan W."/>
            <person name="Brun A."/>
            <person name="Brunner A."/>
            <person name="Busov V."/>
            <person name="Campbell M."/>
            <person name="Carlson J."/>
            <person name="Chalot M."/>
            <person name="Chapman J."/>
            <person name="Chen G.L."/>
            <person name="Cooper D."/>
            <person name="Coutinho P.M."/>
            <person name="Couturier J."/>
            <person name="Covert S."/>
            <person name="Cronk Q."/>
            <person name="Cunningham R."/>
            <person name="Davis J."/>
            <person name="Degroeve S."/>
            <person name="Dejardin A."/>
            <person name="Depamphilis C."/>
            <person name="Detter J."/>
            <person name="Dirks B."/>
            <person name="Dubchak I."/>
            <person name="Duplessis S."/>
            <person name="Ehlting J."/>
            <person name="Ellis B."/>
            <person name="Gendler K."/>
            <person name="Goodstein D."/>
            <person name="Gribskov M."/>
            <person name="Grimwood J."/>
            <person name="Groover A."/>
            <person name="Gunter L."/>
            <person name="Hamberger B."/>
            <person name="Heinze B."/>
            <person name="Helariutta Y."/>
            <person name="Henrissat B."/>
            <person name="Holligan D."/>
            <person name="Holt R."/>
            <person name="Huang W."/>
            <person name="Islam-Faridi N."/>
            <person name="Jones S."/>
            <person name="Jones-Rhoades M."/>
            <person name="Jorgensen R."/>
            <person name="Joshi C."/>
            <person name="Kangasjarvi J."/>
            <person name="Karlsson J."/>
            <person name="Kelleher C."/>
            <person name="Kirkpatrick R."/>
            <person name="Kirst M."/>
            <person name="Kohler A."/>
            <person name="Kalluri U."/>
            <person name="Larimer F."/>
            <person name="Leebens-Mack J."/>
            <person name="Leple J.C."/>
            <person name="Locascio P."/>
            <person name="Lou Y."/>
            <person name="Lucas S."/>
            <person name="Martin F."/>
            <person name="Montanini B."/>
            <person name="Napoli C."/>
            <person name="Nelson D.R."/>
            <person name="Nelson C."/>
            <person name="Nieminen K."/>
            <person name="Nilsson O."/>
            <person name="Pereda V."/>
            <person name="Peter G."/>
            <person name="Philippe R."/>
            <person name="Pilate G."/>
            <person name="Poliakov A."/>
            <person name="Razumovskaya J."/>
            <person name="Richardson P."/>
            <person name="Rinaldi C."/>
            <person name="Ritland K."/>
            <person name="Rouze P."/>
            <person name="Ryaboy D."/>
            <person name="Schmutz J."/>
            <person name="Schrader J."/>
            <person name="Segerman B."/>
            <person name="Shin H."/>
            <person name="Siddiqui A."/>
            <person name="Sterky F."/>
            <person name="Terry A."/>
            <person name="Tsai C.J."/>
            <person name="Uberbacher E."/>
            <person name="Unneberg P."/>
            <person name="Vahala J."/>
            <person name="Wall K."/>
            <person name="Wessler S."/>
            <person name="Yang G."/>
            <person name="Yin T."/>
            <person name="Douglas C."/>
            <person name="Marra M."/>
            <person name="Sandberg G."/>
            <person name="Van de Peer Y."/>
            <person name="Rokhsar D."/>
        </authorList>
    </citation>
    <scope>NUCLEOTIDE SEQUENCE [LARGE SCALE GENOMIC DNA]</scope>
    <source>
        <strain evidence="3">cv. Nisqually</strain>
    </source>
</reference>
<dbReference type="GO" id="GO:0004523">
    <property type="term" value="F:RNA-DNA hybrid ribonuclease activity"/>
    <property type="evidence" value="ECO:0007669"/>
    <property type="project" value="InterPro"/>
</dbReference>
<evidence type="ECO:0000259" key="1">
    <source>
        <dbReference type="Pfam" id="PF13456"/>
    </source>
</evidence>
<dbReference type="PANTHER" id="PTHR33033">
    <property type="entry name" value="POLYNUCLEOTIDYL TRANSFERASE, RIBONUCLEASE H-LIKE SUPERFAMILY PROTEIN-RELATED"/>
    <property type="match status" value="1"/>
</dbReference>
<dbReference type="EMBL" id="CM009295">
    <property type="protein sequence ID" value="PNT29449.1"/>
    <property type="molecule type" value="Genomic_DNA"/>
</dbReference>
<keyword evidence="3" id="KW-1185">Reference proteome</keyword>